<organism evidence="11 12">
    <name type="scientific">Ferrimicrobium acidiphilum</name>
    <dbReference type="NCBI Taxonomy" id="121039"/>
    <lineage>
        <taxon>Bacteria</taxon>
        <taxon>Bacillati</taxon>
        <taxon>Actinomycetota</taxon>
        <taxon>Acidimicrobiia</taxon>
        <taxon>Acidimicrobiales</taxon>
        <taxon>Acidimicrobiaceae</taxon>
        <taxon>Ferrimicrobium</taxon>
    </lineage>
</organism>
<accession>A0ABV3XYV3</accession>
<evidence type="ECO:0000256" key="1">
    <source>
        <dbReference type="ARBA" id="ARBA00005171"/>
    </source>
</evidence>
<keyword evidence="12" id="KW-1185">Reference proteome</keyword>
<dbReference type="PANTHER" id="PTHR11550">
    <property type="entry name" value="CTP SYNTHASE"/>
    <property type="match status" value="1"/>
</dbReference>
<dbReference type="InterPro" id="IPR004468">
    <property type="entry name" value="CTP_synthase"/>
</dbReference>
<comment type="caution">
    <text evidence="11">The sequence shown here is derived from an EMBL/GenBank/DDBJ whole genome shotgun (WGS) entry which is preliminary data.</text>
</comment>
<sequence length="78" mass="8181">MLISPGSPYVSTAGSIAGIQWARENDVPLLGTCGGFQHVVIEFARNVLGIRDAEHAETSPDASEFVVVPLACSLVGQQ</sequence>
<dbReference type="PROSITE" id="PS51273">
    <property type="entry name" value="GATASE_TYPE_1"/>
    <property type="match status" value="1"/>
</dbReference>
<dbReference type="EMBL" id="JBFSHR010000002">
    <property type="protein sequence ID" value="MEX6428445.1"/>
    <property type="molecule type" value="Genomic_DNA"/>
</dbReference>
<keyword evidence="8" id="KW-0665">Pyrimidine biosynthesis</keyword>
<gene>
    <name evidence="11" type="ORF">AB6A68_01120</name>
</gene>
<keyword evidence="4" id="KW-0436">Ligase</keyword>
<evidence type="ECO:0000256" key="4">
    <source>
        <dbReference type="ARBA" id="ARBA00022598"/>
    </source>
</evidence>
<evidence type="ECO:0000256" key="8">
    <source>
        <dbReference type="ARBA" id="ARBA00022975"/>
    </source>
</evidence>
<evidence type="ECO:0000256" key="2">
    <source>
        <dbReference type="ARBA" id="ARBA00007533"/>
    </source>
</evidence>
<keyword evidence="7" id="KW-0315">Glutamine amidotransferase</keyword>
<keyword evidence="5" id="KW-0547">Nucleotide-binding</keyword>
<comment type="catalytic activity">
    <reaction evidence="9">
        <text>UTP + L-glutamine + ATP + H2O = CTP + L-glutamate + ADP + phosphate + 2 H(+)</text>
        <dbReference type="Rhea" id="RHEA:26426"/>
        <dbReference type="ChEBI" id="CHEBI:15377"/>
        <dbReference type="ChEBI" id="CHEBI:15378"/>
        <dbReference type="ChEBI" id="CHEBI:29985"/>
        <dbReference type="ChEBI" id="CHEBI:30616"/>
        <dbReference type="ChEBI" id="CHEBI:37563"/>
        <dbReference type="ChEBI" id="CHEBI:43474"/>
        <dbReference type="ChEBI" id="CHEBI:46398"/>
        <dbReference type="ChEBI" id="CHEBI:58359"/>
        <dbReference type="ChEBI" id="CHEBI:456216"/>
        <dbReference type="EC" id="6.3.4.2"/>
    </reaction>
</comment>
<evidence type="ECO:0000313" key="12">
    <source>
        <dbReference type="Proteomes" id="UP001560267"/>
    </source>
</evidence>
<evidence type="ECO:0000256" key="9">
    <source>
        <dbReference type="ARBA" id="ARBA00047781"/>
    </source>
</evidence>
<proteinExistence type="inferred from homology"/>
<dbReference type="Proteomes" id="UP001560267">
    <property type="component" value="Unassembled WGS sequence"/>
</dbReference>
<dbReference type="PANTHER" id="PTHR11550:SF0">
    <property type="entry name" value="CTP SYNTHASE-RELATED"/>
    <property type="match status" value="1"/>
</dbReference>
<evidence type="ECO:0000256" key="3">
    <source>
        <dbReference type="ARBA" id="ARBA00012291"/>
    </source>
</evidence>
<comment type="similarity">
    <text evidence="2">Belongs to the CTP synthase family.</text>
</comment>
<protein>
    <recommendedName>
        <fullName evidence="3">CTP synthase (glutamine hydrolyzing)</fullName>
        <ecNumber evidence="3">6.3.4.2</ecNumber>
    </recommendedName>
</protein>
<evidence type="ECO:0000256" key="7">
    <source>
        <dbReference type="ARBA" id="ARBA00022962"/>
    </source>
</evidence>
<comment type="pathway">
    <text evidence="1">Pyrimidine metabolism; CTP biosynthesis via de novo pathway; CTP from UDP: step 2/2.</text>
</comment>
<dbReference type="Pfam" id="PF00117">
    <property type="entry name" value="GATase"/>
    <property type="match status" value="1"/>
</dbReference>
<reference evidence="11 12" key="1">
    <citation type="submission" date="2024-07" db="EMBL/GenBank/DDBJ databases">
        <title>Draft Genome Sequence of Ferrimicrobium acidiphilum Strain YE2023, Isolated from a Pulp of Bioleach Reactor.</title>
        <authorList>
            <person name="Elkina Y.A."/>
            <person name="Bulaeva A.G."/>
            <person name="Beletsky A.V."/>
            <person name="Mardanov A.V."/>
        </authorList>
    </citation>
    <scope>NUCLEOTIDE SEQUENCE [LARGE SCALE GENOMIC DNA]</scope>
    <source>
        <strain evidence="11 12">YE2023</strain>
    </source>
</reference>
<dbReference type="EC" id="6.3.4.2" evidence="3"/>
<dbReference type="InterPro" id="IPR017926">
    <property type="entry name" value="GATASE"/>
</dbReference>
<dbReference type="Gene3D" id="3.40.50.880">
    <property type="match status" value="1"/>
</dbReference>
<evidence type="ECO:0000259" key="10">
    <source>
        <dbReference type="Pfam" id="PF00117"/>
    </source>
</evidence>
<name>A0ABV3XYV3_9ACTN</name>
<feature type="domain" description="Glutamine amidotransferase" evidence="10">
    <location>
        <begin position="2"/>
        <end position="55"/>
    </location>
</feature>
<dbReference type="SUPFAM" id="SSF52317">
    <property type="entry name" value="Class I glutamine amidotransferase-like"/>
    <property type="match status" value="1"/>
</dbReference>
<dbReference type="InterPro" id="IPR029062">
    <property type="entry name" value="Class_I_gatase-like"/>
</dbReference>
<evidence type="ECO:0000313" key="11">
    <source>
        <dbReference type="EMBL" id="MEX6428445.1"/>
    </source>
</evidence>
<evidence type="ECO:0000256" key="5">
    <source>
        <dbReference type="ARBA" id="ARBA00022741"/>
    </source>
</evidence>
<keyword evidence="6" id="KW-0067">ATP-binding</keyword>
<evidence type="ECO:0000256" key="6">
    <source>
        <dbReference type="ARBA" id="ARBA00022840"/>
    </source>
</evidence>